<proteinExistence type="predicted"/>
<accession>A0A8S5NUF3</accession>
<reference evidence="1" key="1">
    <citation type="journal article" date="2021" name="Proc. Natl. Acad. Sci. U.S.A.">
        <title>A Catalog of Tens of Thousands of Viruses from Human Metagenomes Reveals Hidden Associations with Chronic Diseases.</title>
        <authorList>
            <person name="Tisza M.J."/>
            <person name="Buck C.B."/>
        </authorList>
    </citation>
    <scope>NUCLEOTIDE SEQUENCE</scope>
    <source>
        <strain evidence="1">CtkmZ20</strain>
    </source>
</reference>
<evidence type="ECO:0000313" key="1">
    <source>
        <dbReference type="EMBL" id="DAD97824.1"/>
    </source>
</evidence>
<protein>
    <submittedName>
        <fullName evidence="1">Uncharacterized protein</fullName>
    </submittedName>
</protein>
<sequence length="34" mass="4095">MAEEWLSEHPDATPKEIWLAGYWKSTDNWCNRTK</sequence>
<organism evidence="1">
    <name type="scientific">Myoviridae sp. ctkmZ20</name>
    <dbReference type="NCBI Taxonomy" id="2825166"/>
    <lineage>
        <taxon>Viruses</taxon>
        <taxon>Duplodnaviria</taxon>
        <taxon>Heunggongvirae</taxon>
        <taxon>Uroviricota</taxon>
        <taxon>Caudoviricetes</taxon>
    </lineage>
</organism>
<name>A0A8S5NUF3_9CAUD</name>
<dbReference type="EMBL" id="BK015248">
    <property type="protein sequence ID" value="DAD97824.1"/>
    <property type="molecule type" value="Genomic_DNA"/>
</dbReference>